<dbReference type="RefSeq" id="WP_153421763.1">
    <property type="nucleotide sequence ID" value="NZ_WFLM01000008.1"/>
</dbReference>
<evidence type="ECO:0008006" key="3">
    <source>
        <dbReference type="Google" id="ProtNLM"/>
    </source>
</evidence>
<organism evidence="1 2">
    <name type="scientific">Silvanigrella paludirubra</name>
    <dbReference type="NCBI Taxonomy" id="2499159"/>
    <lineage>
        <taxon>Bacteria</taxon>
        <taxon>Pseudomonadati</taxon>
        <taxon>Bdellovibrionota</taxon>
        <taxon>Oligoflexia</taxon>
        <taxon>Silvanigrellales</taxon>
        <taxon>Silvanigrellaceae</taxon>
        <taxon>Silvanigrella</taxon>
    </lineage>
</organism>
<reference evidence="1 2" key="1">
    <citation type="submission" date="2019-10" db="EMBL/GenBank/DDBJ databases">
        <title>New species of Slilvanegrellaceae.</title>
        <authorList>
            <person name="Pitt A."/>
            <person name="Hahn M.W."/>
        </authorList>
    </citation>
    <scope>NUCLEOTIDE SEQUENCE [LARGE SCALE GENOMIC DNA]</scope>
    <source>
        <strain evidence="1 2">SP-Ram-0.45-NSY-1</strain>
    </source>
</reference>
<keyword evidence="2" id="KW-1185">Reference proteome</keyword>
<evidence type="ECO:0000313" key="1">
    <source>
        <dbReference type="EMBL" id="KAB8036073.1"/>
    </source>
</evidence>
<sequence length="298" mass="31885">MKKLIALASIVVFISGCGRKYSRDSSSASSESGSGDLDPSKLTTVNIKNFNSSTSDFTQLILDLKCPNALPGNNDWKENGVTVTNANPSFNLVKGVACTITLQNYTDSTQSFTPKAAPLILNISEVGIGTLTDPAVEYSKNPSDSKTWYFAANTTTAYAVVLNFGKDPDNVISEIVNKEMKPISVTAGHGEMPPTVTGLQLTKTLKSNGIDPEYSLFGNATNYDSCKVFKLSDLTNYDYKSINTVFNGSAGKNCPGNLLDGTQGNWSLTASNEGGIIIWAKTGSQFIGYTYVKINANL</sequence>
<accession>A0A6N6VMX5</accession>
<evidence type="ECO:0000313" key="2">
    <source>
        <dbReference type="Proteomes" id="UP000437748"/>
    </source>
</evidence>
<dbReference type="PROSITE" id="PS51257">
    <property type="entry name" value="PROKAR_LIPOPROTEIN"/>
    <property type="match status" value="1"/>
</dbReference>
<protein>
    <recommendedName>
        <fullName evidence="3">Lipoprotein</fullName>
    </recommendedName>
</protein>
<name>A0A6N6VMX5_9BACT</name>
<gene>
    <name evidence="1" type="ORF">GCL60_16045</name>
</gene>
<dbReference type="Proteomes" id="UP000437748">
    <property type="component" value="Unassembled WGS sequence"/>
</dbReference>
<dbReference type="OrthoDB" id="9844678at2"/>
<proteinExistence type="predicted"/>
<dbReference type="AlphaFoldDB" id="A0A6N6VMX5"/>
<comment type="caution">
    <text evidence="1">The sequence shown here is derived from an EMBL/GenBank/DDBJ whole genome shotgun (WGS) entry which is preliminary data.</text>
</comment>
<dbReference type="EMBL" id="WFLM01000008">
    <property type="protein sequence ID" value="KAB8036073.1"/>
    <property type="molecule type" value="Genomic_DNA"/>
</dbReference>